<gene>
    <name evidence="2" type="ORF">FHP24_11360</name>
</gene>
<dbReference type="OrthoDB" id="7492271at2"/>
<feature type="domain" description="LysR substrate-binding" evidence="1">
    <location>
        <begin position="3"/>
        <end position="161"/>
    </location>
</feature>
<evidence type="ECO:0000259" key="1">
    <source>
        <dbReference type="Pfam" id="PF03466"/>
    </source>
</evidence>
<name>A0A5C4XJC6_9HYPH</name>
<evidence type="ECO:0000313" key="2">
    <source>
        <dbReference type="EMBL" id="TNM63408.1"/>
    </source>
</evidence>
<reference evidence="2 3" key="1">
    <citation type="submission" date="2019-06" db="EMBL/GenBank/DDBJ databases">
        <title>The draft genome of Rhizobium smilacinae PTYR-5.</title>
        <authorList>
            <person name="Liu L."/>
            <person name="Li L."/>
            <person name="Zhang X."/>
        </authorList>
    </citation>
    <scope>NUCLEOTIDE SEQUENCE [LARGE SCALE GENOMIC DNA]</scope>
    <source>
        <strain evidence="2 3">PTYR-5</strain>
    </source>
</reference>
<dbReference type="AlphaFoldDB" id="A0A5C4XJC6"/>
<dbReference type="GO" id="GO:0005829">
    <property type="term" value="C:cytosol"/>
    <property type="evidence" value="ECO:0007669"/>
    <property type="project" value="TreeGrafter"/>
</dbReference>
<accession>A0A5C4XJC6</accession>
<evidence type="ECO:0000313" key="3">
    <source>
        <dbReference type="Proteomes" id="UP000311605"/>
    </source>
</evidence>
<protein>
    <recommendedName>
        <fullName evidence="1">LysR substrate-binding domain-containing protein</fullName>
    </recommendedName>
</protein>
<sequence length="167" mass="17557">MLHDKIRKGELNLAGVGAAQSQVARIPLGPSEPLSVVANPRLRLPNLTEMSIEQACSLPLVLGVGQLSIHQNFALAARARAIFLAPIIEVGSLTLAIAMVRNAPLSTILPASSVSKDVDAGLLVTVPISRDEVPGALSIIFSADRSLSDAERTILQELVSVFKSGHP</sequence>
<dbReference type="SUPFAM" id="SSF53850">
    <property type="entry name" value="Periplasmic binding protein-like II"/>
    <property type="match status" value="1"/>
</dbReference>
<organism evidence="2 3">
    <name type="scientific">Aliirhizobium smilacinae</name>
    <dbReference type="NCBI Taxonomy" id="1395944"/>
    <lineage>
        <taxon>Bacteria</taxon>
        <taxon>Pseudomonadati</taxon>
        <taxon>Pseudomonadota</taxon>
        <taxon>Alphaproteobacteria</taxon>
        <taxon>Hyphomicrobiales</taxon>
        <taxon>Rhizobiaceae</taxon>
        <taxon>Aliirhizobium</taxon>
    </lineage>
</organism>
<comment type="caution">
    <text evidence="2">The sequence shown here is derived from an EMBL/GenBank/DDBJ whole genome shotgun (WGS) entry which is preliminary data.</text>
</comment>
<dbReference type="Gene3D" id="3.40.190.290">
    <property type="match status" value="1"/>
</dbReference>
<dbReference type="InterPro" id="IPR005119">
    <property type="entry name" value="LysR_subst-bd"/>
</dbReference>
<keyword evidence="3" id="KW-1185">Reference proteome</keyword>
<dbReference type="CDD" id="cd05466">
    <property type="entry name" value="PBP2_LTTR_substrate"/>
    <property type="match status" value="1"/>
</dbReference>
<dbReference type="PANTHER" id="PTHR30419">
    <property type="entry name" value="HTH-TYPE TRANSCRIPTIONAL REGULATOR YBHD"/>
    <property type="match status" value="1"/>
</dbReference>
<dbReference type="GO" id="GO:0006355">
    <property type="term" value="P:regulation of DNA-templated transcription"/>
    <property type="evidence" value="ECO:0007669"/>
    <property type="project" value="TreeGrafter"/>
</dbReference>
<dbReference type="InterPro" id="IPR050950">
    <property type="entry name" value="HTH-type_LysR_regulators"/>
</dbReference>
<dbReference type="Proteomes" id="UP000311605">
    <property type="component" value="Unassembled WGS sequence"/>
</dbReference>
<dbReference type="RefSeq" id="WP_139676320.1">
    <property type="nucleotide sequence ID" value="NZ_VDMN01000002.1"/>
</dbReference>
<proteinExistence type="predicted"/>
<dbReference type="Pfam" id="PF03466">
    <property type="entry name" value="LysR_substrate"/>
    <property type="match status" value="1"/>
</dbReference>
<dbReference type="EMBL" id="VDMN01000002">
    <property type="protein sequence ID" value="TNM63408.1"/>
    <property type="molecule type" value="Genomic_DNA"/>
</dbReference>